<gene>
    <name evidence="1" type="ORF">GCM10017621_27760</name>
</gene>
<sequence>MKQDTQIRATRTSGATRRGLLKAGLATAVAAPMLNSGHFKVFAASETTYSARAIALIEENLVIDMLSLLADLGDMLEAGYSDQPSIHDGYAVTDAHLEKLRASGINVFHPAVGLGGRDSALTFVARLNAYAAERPDVFRRIDAVSDFDRVMDEGRIGYIIGIQNAHHFNTPNDVNEFYNLGQRVSQLTYNSQNRIGSGATERVDGGISNFGVAIIERMNAVGMAVDVSHCGDRTTLDAFEISNVPALITHSNVRALAGGHPRAKSDEAIQALGRAGSVMGITGVRNFVRDREPTTIEHMLDHFDYVANLIGVEHVGIGSDMDADGYDDVPTAAYERLRRGYDASYAFRGQIDTDGFDHPQKIFDLTDGLIRRGYSDADIALILGGNFRRVLGEIWKP</sequence>
<dbReference type="Pfam" id="PF01244">
    <property type="entry name" value="Peptidase_M19"/>
    <property type="match status" value="1"/>
</dbReference>
<dbReference type="PANTHER" id="PTHR10443">
    <property type="entry name" value="MICROSOMAL DIPEPTIDASE"/>
    <property type="match status" value="1"/>
</dbReference>
<dbReference type="AlphaFoldDB" id="A0A9W6IMX1"/>
<dbReference type="InterPro" id="IPR006311">
    <property type="entry name" value="TAT_signal"/>
</dbReference>
<dbReference type="GO" id="GO:0006508">
    <property type="term" value="P:proteolysis"/>
    <property type="evidence" value="ECO:0007669"/>
    <property type="project" value="InterPro"/>
</dbReference>
<name>A0A9W6IMX1_9PROT</name>
<dbReference type="GO" id="GO:0070573">
    <property type="term" value="F:metallodipeptidase activity"/>
    <property type="evidence" value="ECO:0007669"/>
    <property type="project" value="InterPro"/>
</dbReference>
<evidence type="ECO:0000313" key="1">
    <source>
        <dbReference type="EMBL" id="GLK53268.1"/>
    </source>
</evidence>
<dbReference type="Proteomes" id="UP001143486">
    <property type="component" value="Unassembled WGS sequence"/>
</dbReference>
<dbReference type="RefSeq" id="WP_271187621.1">
    <property type="nucleotide sequence ID" value="NZ_BSFE01000009.1"/>
</dbReference>
<organism evidence="1 2">
    <name type="scientific">Maricaulis virginensis</name>
    <dbReference type="NCBI Taxonomy" id="144022"/>
    <lineage>
        <taxon>Bacteria</taxon>
        <taxon>Pseudomonadati</taxon>
        <taxon>Pseudomonadota</taxon>
        <taxon>Alphaproteobacteria</taxon>
        <taxon>Maricaulales</taxon>
        <taxon>Maricaulaceae</taxon>
        <taxon>Maricaulis</taxon>
    </lineage>
</organism>
<accession>A0A9W6IMX1</accession>
<comment type="caution">
    <text evidence="1">The sequence shown here is derived from an EMBL/GenBank/DDBJ whole genome shotgun (WGS) entry which is preliminary data.</text>
</comment>
<dbReference type="Gene3D" id="3.20.20.140">
    <property type="entry name" value="Metal-dependent hydrolases"/>
    <property type="match status" value="1"/>
</dbReference>
<dbReference type="EMBL" id="BSFE01000009">
    <property type="protein sequence ID" value="GLK53268.1"/>
    <property type="molecule type" value="Genomic_DNA"/>
</dbReference>
<evidence type="ECO:0000313" key="2">
    <source>
        <dbReference type="Proteomes" id="UP001143486"/>
    </source>
</evidence>
<protein>
    <submittedName>
        <fullName evidence="1">Membrane dipeptidase</fullName>
    </submittedName>
</protein>
<dbReference type="InterPro" id="IPR008257">
    <property type="entry name" value="Pept_M19"/>
</dbReference>
<dbReference type="PROSITE" id="PS51318">
    <property type="entry name" value="TAT"/>
    <property type="match status" value="1"/>
</dbReference>
<dbReference type="PROSITE" id="PS51365">
    <property type="entry name" value="RENAL_DIPEPTIDASE_2"/>
    <property type="match status" value="1"/>
</dbReference>
<dbReference type="InterPro" id="IPR032466">
    <property type="entry name" value="Metal_Hydrolase"/>
</dbReference>
<dbReference type="SUPFAM" id="SSF51556">
    <property type="entry name" value="Metallo-dependent hydrolases"/>
    <property type="match status" value="1"/>
</dbReference>
<proteinExistence type="predicted"/>
<keyword evidence="2" id="KW-1185">Reference proteome</keyword>
<reference evidence="1" key="1">
    <citation type="journal article" date="2014" name="Int. J. Syst. Evol. Microbiol.">
        <title>Complete genome sequence of Corynebacterium casei LMG S-19264T (=DSM 44701T), isolated from a smear-ripened cheese.</title>
        <authorList>
            <consortium name="US DOE Joint Genome Institute (JGI-PGF)"/>
            <person name="Walter F."/>
            <person name="Albersmeier A."/>
            <person name="Kalinowski J."/>
            <person name="Ruckert C."/>
        </authorList>
    </citation>
    <scope>NUCLEOTIDE SEQUENCE</scope>
    <source>
        <strain evidence="1">VKM B-1513</strain>
    </source>
</reference>
<reference evidence="1" key="2">
    <citation type="submission" date="2023-01" db="EMBL/GenBank/DDBJ databases">
        <authorList>
            <person name="Sun Q."/>
            <person name="Evtushenko L."/>
        </authorList>
    </citation>
    <scope>NUCLEOTIDE SEQUENCE</scope>
    <source>
        <strain evidence="1">VKM B-1513</strain>
    </source>
</reference>
<dbReference type="PANTHER" id="PTHR10443:SF12">
    <property type="entry name" value="DIPEPTIDASE"/>
    <property type="match status" value="1"/>
</dbReference>